<evidence type="ECO:0000313" key="2">
    <source>
        <dbReference type="Proteomes" id="UP000018144"/>
    </source>
</evidence>
<dbReference type="Proteomes" id="UP000018144">
    <property type="component" value="Unassembled WGS sequence"/>
</dbReference>
<reference evidence="1 2" key="1">
    <citation type="journal article" date="2013" name="PLoS Genet.">
        <title>The genome and development-dependent transcriptomes of Pyronema confluens: a window into fungal evolution.</title>
        <authorList>
            <person name="Traeger S."/>
            <person name="Altegoer F."/>
            <person name="Freitag M."/>
            <person name="Gabaldon T."/>
            <person name="Kempken F."/>
            <person name="Kumar A."/>
            <person name="Marcet-Houben M."/>
            <person name="Poggeler S."/>
            <person name="Stajich J.E."/>
            <person name="Nowrousian M."/>
        </authorList>
    </citation>
    <scope>NUCLEOTIDE SEQUENCE [LARGE SCALE GENOMIC DNA]</scope>
    <source>
        <strain evidence="2">CBS 100304</strain>
        <tissue evidence="1">Vegetative mycelium</tissue>
    </source>
</reference>
<proteinExistence type="predicted"/>
<gene>
    <name evidence="1" type="ORF">PCON_10709</name>
</gene>
<keyword evidence="2" id="KW-1185">Reference proteome</keyword>
<name>U4L494_PYROM</name>
<dbReference type="EMBL" id="HF935594">
    <property type="protein sequence ID" value="CCX11115.1"/>
    <property type="molecule type" value="Genomic_DNA"/>
</dbReference>
<organism evidence="1 2">
    <name type="scientific">Pyronema omphalodes (strain CBS 100304)</name>
    <name type="common">Pyronema confluens</name>
    <dbReference type="NCBI Taxonomy" id="1076935"/>
    <lineage>
        <taxon>Eukaryota</taxon>
        <taxon>Fungi</taxon>
        <taxon>Dikarya</taxon>
        <taxon>Ascomycota</taxon>
        <taxon>Pezizomycotina</taxon>
        <taxon>Pezizomycetes</taxon>
        <taxon>Pezizales</taxon>
        <taxon>Pyronemataceae</taxon>
        <taxon>Pyronema</taxon>
    </lineage>
</organism>
<accession>U4L494</accession>
<sequence>MTTTRHFRIRWQCLRPVRAPRLHKDTPISDRGTIQMFHESRLPRDISSHGCTMLHGICNVLVLHARLLFSCPRGIGKADARTNKFPRLSRLSETSVAEFSLRPSCRFVYAVAATLQCRYRLLVSSETVESMEDRLSLLILHFE</sequence>
<protein>
    <submittedName>
        <fullName evidence="1">Uncharacterized protein</fullName>
    </submittedName>
</protein>
<dbReference type="AlphaFoldDB" id="U4L494"/>
<evidence type="ECO:0000313" key="1">
    <source>
        <dbReference type="EMBL" id="CCX11115.1"/>
    </source>
</evidence>